<dbReference type="EMBL" id="OIVN01000193">
    <property type="protein sequence ID" value="SPC76007.1"/>
    <property type="molecule type" value="Genomic_DNA"/>
</dbReference>
<accession>A0A2N9EAL9</accession>
<evidence type="ECO:0000313" key="1">
    <source>
        <dbReference type="EMBL" id="SPC76007.1"/>
    </source>
</evidence>
<dbReference type="AlphaFoldDB" id="A0A2N9EAL9"/>
<sequence length="192" mass="22061">MVMAVWDGTGGRLWRQVVEVKYGNLWGGWCSEVVCGLHGVSLWKFIRRGWDCILPFLSFNVGDGGMVQFWHDLWCADAPLKVTYPELFVISGVRDAFVAELMSFRNGSIHWDLNFLRNVQDWELDSMTSFLDLIYSVSLEDHGANTLCWLRNSKRGFSVKLYYCCLSPPLAMKFPWKGIWKPKVPSGVSFFT</sequence>
<name>A0A2N9EAL9_FAGSY</name>
<dbReference type="PANTHER" id="PTHR36617:SF16">
    <property type="entry name" value="OS04G0516500 PROTEIN"/>
    <property type="match status" value="1"/>
</dbReference>
<organism evidence="1">
    <name type="scientific">Fagus sylvatica</name>
    <name type="common">Beechnut</name>
    <dbReference type="NCBI Taxonomy" id="28930"/>
    <lineage>
        <taxon>Eukaryota</taxon>
        <taxon>Viridiplantae</taxon>
        <taxon>Streptophyta</taxon>
        <taxon>Embryophyta</taxon>
        <taxon>Tracheophyta</taxon>
        <taxon>Spermatophyta</taxon>
        <taxon>Magnoliopsida</taxon>
        <taxon>eudicotyledons</taxon>
        <taxon>Gunneridae</taxon>
        <taxon>Pentapetalae</taxon>
        <taxon>rosids</taxon>
        <taxon>fabids</taxon>
        <taxon>Fagales</taxon>
        <taxon>Fagaceae</taxon>
        <taxon>Fagus</taxon>
    </lineage>
</organism>
<evidence type="ECO:0008006" key="2">
    <source>
        <dbReference type="Google" id="ProtNLM"/>
    </source>
</evidence>
<dbReference type="PANTHER" id="PTHR36617">
    <property type="entry name" value="PROTEIN, PUTATIVE-RELATED"/>
    <property type="match status" value="1"/>
</dbReference>
<gene>
    <name evidence="1" type="ORF">FSB_LOCUS3889</name>
</gene>
<reference evidence="1" key="1">
    <citation type="submission" date="2018-02" db="EMBL/GenBank/DDBJ databases">
        <authorList>
            <person name="Cohen D.B."/>
            <person name="Kent A.D."/>
        </authorList>
    </citation>
    <scope>NUCLEOTIDE SEQUENCE</scope>
</reference>
<proteinExistence type="predicted"/>
<protein>
    <recommendedName>
        <fullName evidence="2">Reverse transcriptase zinc-binding domain-containing protein</fullName>
    </recommendedName>
</protein>